<dbReference type="PANTHER" id="PTHR43046">
    <property type="entry name" value="GDP-MANNOSE MANNOSYL HYDROLASE"/>
    <property type="match status" value="1"/>
</dbReference>
<dbReference type="EMBL" id="HBEJ01004638">
    <property type="protein sequence ID" value="CAD8363954.1"/>
    <property type="molecule type" value="Transcribed_RNA"/>
</dbReference>
<proteinExistence type="predicted"/>
<protein>
    <recommendedName>
        <fullName evidence="3">Nudix hydrolase domain-containing protein</fullName>
    </recommendedName>
</protein>
<evidence type="ECO:0000256" key="2">
    <source>
        <dbReference type="ARBA" id="ARBA00022801"/>
    </source>
</evidence>
<organism evidence="4">
    <name type="scientific">Minutocellus polymorphus</name>
    <dbReference type="NCBI Taxonomy" id="265543"/>
    <lineage>
        <taxon>Eukaryota</taxon>
        <taxon>Sar</taxon>
        <taxon>Stramenopiles</taxon>
        <taxon>Ochrophyta</taxon>
        <taxon>Bacillariophyta</taxon>
        <taxon>Mediophyceae</taxon>
        <taxon>Cymatosirophycidae</taxon>
        <taxon>Cymatosirales</taxon>
        <taxon>Cymatosiraceae</taxon>
        <taxon>Minutocellus</taxon>
    </lineage>
</organism>
<name>A0A6U0IU65_9STRA</name>
<accession>A0A6U0IU65</accession>
<evidence type="ECO:0000256" key="1">
    <source>
        <dbReference type="ARBA" id="ARBA00001946"/>
    </source>
</evidence>
<dbReference type="AlphaFoldDB" id="A0A6U0IU65"/>
<dbReference type="Pfam" id="PF00293">
    <property type="entry name" value="NUDIX"/>
    <property type="match status" value="1"/>
</dbReference>
<evidence type="ECO:0000259" key="3">
    <source>
        <dbReference type="PROSITE" id="PS51462"/>
    </source>
</evidence>
<feature type="domain" description="Nudix hydrolase" evidence="3">
    <location>
        <begin position="32"/>
        <end position="176"/>
    </location>
</feature>
<dbReference type="EMBL" id="HBEJ01004636">
    <property type="protein sequence ID" value="CAD8363952.1"/>
    <property type="molecule type" value="Transcribed_RNA"/>
</dbReference>
<comment type="cofactor">
    <cofactor evidence="1">
        <name>Mg(2+)</name>
        <dbReference type="ChEBI" id="CHEBI:18420"/>
    </cofactor>
</comment>
<evidence type="ECO:0000313" key="4">
    <source>
        <dbReference type="EMBL" id="CAD8363952.1"/>
    </source>
</evidence>
<evidence type="ECO:0000313" key="5">
    <source>
        <dbReference type="EMBL" id="CAD8363954.1"/>
    </source>
</evidence>
<reference evidence="4" key="1">
    <citation type="submission" date="2021-01" db="EMBL/GenBank/DDBJ databases">
        <authorList>
            <person name="Corre E."/>
            <person name="Pelletier E."/>
            <person name="Niang G."/>
            <person name="Scheremetjew M."/>
            <person name="Finn R."/>
            <person name="Kale V."/>
            <person name="Holt S."/>
            <person name="Cochrane G."/>
            <person name="Meng A."/>
            <person name="Brown T."/>
            <person name="Cohen L."/>
        </authorList>
    </citation>
    <scope>NUCLEOTIDE SEQUENCE</scope>
    <source>
        <strain evidence="4">CCMP3303</strain>
    </source>
</reference>
<dbReference type="GO" id="GO:0016787">
    <property type="term" value="F:hydrolase activity"/>
    <property type="evidence" value="ECO:0007669"/>
    <property type="project" value="UniProtKB-KW"/>
</dbReference>
<dbReference type="PANTHER" id="PTHR43046:SF13">
    <property type="entry name" value="NUDIX HYDROLASE DOMAIN-CONTAINING PROTEIN"/>
    <property type="match status" value="1"/>
</dbReference>
<dbReference type="PROSITE" id="PS51462">
    <property type="entry name" value="NUDIX"/>
    <property type="match status" value="1"/>
</dbReference>
<keyword evidence="2" id="KW-0378">Hydrolase</keyword>
<dbReference type="InterPro" id="IPR000086">
    <property type="entry name" value="NUDIX_hydrolase_dom"/>
</dbReference>
<dbReference type="SUPFAM" id="SSF55811">
    <property type="entry name" value="Nudix"/>
    <property type="match status" value="1"/>
</dbReference>
<gene>
    <name evidence="4" type="ORF">MPOL1434_LOCUS2703</name>
    <name evidence="5" type="ORF">MPOL1434_LOCUS2704</name>
</gene>
<dbReference type="Gene3D" id="3.90.79.10">
    <property type="entry name" value="Nucleoside Triphosphate Pyrophosphohydrolase"/>
    <property type="match status" value="1"/>
</dbReference>
<dbReference type="InterPro" id="IPR015797">
    <property type="entry name" value="NUDIX_hydrolase-like_dom_sf"/>
</dbReference>
<sequence length="236" mass="26666">MFETPQFVTGPWSNREKPVFLEDREYGLALDALVKGCSDVLVVSADGQRVLLGRRKVEPQPDWWYIGGRVRPGDTTTAGASRNVRRELGLEFPEERFEVVANYSLVWAYRLQAPQDNGTADISTIHALYLTEEEEKNGVRSLDPDEYAESKWWNIDEVISQTVRFHPCLISSLKSLKARQALHALEKATDDGSGNDADSIAEKALEFVKAVQNAKATQKSTRVIFDEKNCKYIEQK</sequence>